<dbReference type="Pfam" id="PF22647">
    <property type="entry name" value="EF_0837-like_N"/>
    <property type="match status" value="1"/>
</dbReference>
<sequence>MKLILKHARLVDETIKDIVIDGHTIIDVLEGYEGEGHIIDLRGEVYVSGGWIDLHTHAFPKFPPYFAQPDVIGYQSGVTTVVDAGSSGCDDIADFYRIAKASKTRVLAFLNISKIGLRRIDELADLTNVQHEPLRQAYEKYAPFLVGLKARISASVVKENGIKPLQVARIFADELQLPIMVHVGSEPPLITDILDELQEGDILTHCFNGKKNNIFLNEEKPVQQLYDALKRGVLLDIGHGRESFSFETARKAKAANIPFHTISTDIYEGNRVNGPVYSMASVLTKFLYLGYDLQTIMKAVTETPAEIIKQEKLGKVEKGYIADLTLFTVEKEKVTLVDSTGETVEYDRKIVPKSVVLGGEYIGIE</sequence>
<feature type="binding site" evidence="1">
    <location>
        <position position="265"/>
    </location>
    <ligand>
        <name>Zn(2+)</name>
        <dbReference type="ChEBI" id="CHEBI:29105"/>
        <label>1</label>
    </ligand>
</feature>
<dbReference type="EMBL" id="BMFK01000004">
    <property type="protein sequence ID" value="GGE81015.1"/>
    <property type="molecule type" value="Genomic_DNA"/>
</dbReference>
<evidence type="ECO:0000256" key="1">
    <source>
        <dbReference type="PIRSR" id="PIRSR039004-1"/>
    </source>
</evidence>
<evidence type="ECO:0000256" key="2">
    <source>
        <dbReference type="PIRSR" id="PIRSR039004-2"/>
    </source>
</evidence>
<reference evidence="4" key="1">
    <citation type="journal article" date="2014" name="Int. J. Syst. Evol. Microbiol.">
        <title>Complete genome sequence of Corynebacterium casei LMG S-19264T (=DSM 44701T), isolated from a smear-ripened cheese.</title>
        <authorList>
            <consortium name="US DOE Joint Genome Institute (JGI-PGF)"/>
            <person name="Walter F."/>
            <person name="Albersmeier A."/>
            <person name="Kalinowski J."/>
            <person name="Ruckert C."/>
        </authorList>
    </citation>
    <scope>NUCLEOTIDE SEQUENCE</scope>
    <source>
        <strain evidence="4">CGMCC 1.12698</strain>
    </source>
</reference>
<dbReference type="Proteomes" id="UP000605259">
    <property type="component" value="Unassembled WGS sequence"/>
</dbReference>
<dbReference type="InterPro" id="IPR020043">
    <property type="entry name" value="Deacetylase_Atu3266-like"/>
</dbReference>
<dbReference type="NCBIfam" id="TIGR03583">
    <property type="entry name" value="EF_0837"/>
    <property type="match status" value="1"/>
</dbReference>
<proteinExistence type="predicted"/>
<dbReference type="RefSeq" id="WP_188389610.1">
    <property type="nucleotide sequence ID" value="NZ_BMFK01000004.1"/>
</dbReference>
<accession>A0A917AVW9</accession>
<feature type="binding site" description="via carbamate group" evidence="1">
    <location>
        <position position="149"/>
    </location>
    <ligand>
        <name>Zn(2+)</name>
        <dbReference type="ChEBI" id="CHEBI:29105"/>
        <label>2</label>
    </ligand>
</feature>
<dbReference type="Gene3D" id="3.20.20.140">
    <property type="entry name" value="Metal-dependent hydrolases"/>
    <property type="match status" value="1"/>
</dbReference>
<feature type="binding site" evidence="1">
    <location>
        <position position="182"/>
    </location>
    <ligand>
        <name>Zn(2+)</name>
        <dbReference type="ChEBI" id="CHEBI:29105"/>
        <label>2</label>
    </ligand>
</feature>
<feature type="modified residue" description="N6-carboxylysine" evidence="2">
    <location>
        <position position="149"/>
    </location>
</feature>
<dbReference type="SUPFAM" id="SSF51338">
    <property type="entry name" value="Composite domain of metallo-dependent hydrolases"/>
    <property type="match status" value="1"/>
</dbReference>
<feature type="binding site" evidence="1">
    <location>
        <position position="55"/>
    </location>
    <ligand>
        <name>Zn(2+)</name>
        <dbReference type="ChEBI" id="CHEBI:29105"/>
        <label>1</label>
    </ligand>
</feature>
<dbReference type="InterPro" id="IPR011059">
    <property type="entry name" value="Metal-dep_hydrolase_composite"/>
</dbReference>
<dbReference type="SUPFAM" id="SSF51556">
    <property type="entry name" value="Metallo-dependent hydrolases"/>
    <property type="match status" value="1"/>
</dbReference>
<dbReference type="PANTHER" id="PTHR42717:SF1">
    <property type="entry name" value="IMIDAZOLONEPROPIONASE AND RELATED AMIDOHYDROLASES"/>
    <property type="match status" value="1"/>
</dbReference>
<comment type="caution">
    <text evidence="4">The sequence shown here is derived from an EMBL/GenBank/DDBJ whole genome shotgun (WGS) entry which is preliminary data.</text>
</comment>
<dbReference type="GO" id="GO:0016810">
    <property type="term" value="F:hydrolase activity, acting on carbon-nitrogen (but not peptide) bonds"/>
    <property type="evidence" value="ECO:0007669"/>
    <property type="project" value="InterPro"/>
</dbReference>
<organism evidence="4 5">
    <name type="scientific">Priestia taiwanensis</name>
    <dbReference type="NCBI Taxonomy" id="1347902"/>
    <lineage>
        <taxon>Bacteria</taxon>
        <taxon>Bacillati</taxon>
        <taxon>Bacillota</taxon>
        <taxon>Bacilli</taxon>
        <taxon>Bacillales</taxon>
        <taxon>Bacillaceae</taxon>
        <taxon>Priestia</taxon>
    </lineage>
</organism>
<dbReference type="PANTHER" id="PTHR42717">
    <property type="entry name" value="DIHYDROOROTASE-RELATED"/>
    <property type="match status" value="1"/>
</dbReference>
<keyword evidence="1" id="KW-0479">Metal-binding</keyword>
<dbReference type="NCBIfam" id="NF006689">
    <property type="entry name" value="PRK09237.1"/>
    <property type="match status" value="1"/>
</dbReference>
<evidence type="ECO:0000256" key="3">
    <source>
        <dbReference type="PIRSR" id="PIRSR039004-3"/>
    </source>
</evidence>
<protein>
    <submittedName>
        <fullName evidence="4">Dihydroorotase</fullName>
    </submittedName>
</protein>
<dbReference type="GO" id="GO:0019213">
    <property type="term" value="F:deacetylase activity"/>
    <property type="evidence" value="ECO:0007669"/>
    <property type="project" value="InterPro"/>
</dbReference>
<dbReference type="InterPro" id="IPR032466">
    <property type="entry name" value="Metal_Hydrolase"/>
</dbReference>
<dbReference type="PIRSF" id="PIRSF039004">
    <property type="entry name" value="ADE_EF_0837"/>
    <property type="match status" value="1"/>
</dbReference>
<reference evidence="4" key="2">
    <citation type="submission" date="2020-09" db="EMBL/GenBank/DDBJ databases">
        <authorList>
            <person name="Sun Q."/>
            <person name="Zhou Y."/>
        </authorList>
    </citation>
    <scope>NUCLEOTIDE SEQUENCE</scope>
    <source>
        <strain evidence="4">CGMCC 1.12698</strain>
    </source>
</reference>
<feature type="binding site" evidence="1">
    <location>
        <position position="57"/>
    </location>
    <ligand>
        <name>Zn(2+)</name>
        <dbReference type="ChEBI" id="CHEBI:29105"/>
        <label>1</label>
    </ligand>
</feature>
<keyword evidence="1" id="KW-0862">Zinc</keyword>
<keyword evidence="5" id="KW-1185">Reference proteome</keyword>
<dbReference type="AlphaFoldDB" id="A0A917AVW9"/>
<dbReference type="GO" id="GO:0046872">
    <property type="term" value="F:metal ion binding"/>
    <property type="evidence" value="ECO:0007669"/>
    <property type="project" value="UniProtKB-KW"/>
</dbReference>
<dbReference type="InterPro" id="IPR047601">
    <property type="entry name" value="EF_0837-like"/>
</dbReference>
<evidence type="ECO:0000313" key="4">
    <source>
        <dbReference type="EMBL" id="GGE81015.1"/>
    </source>
</evidence>
<name>A0A917AVW9_9BACI</name>
<feature type="binding site" evidence="1">
    <location>
        <position position="205"/>
    </location>
    <ligand>
        <name>Zn(2+)</name>
        <dbReference type="ChEBI" id="CHEBI:29105"/>
        <label>2</label>
    </ligand>
</feature>
<dbReference type="Gene3D" id="2.30.40.10">
    <property type="entry name" value="Urease, subunit C, domain 1"/>
    <property type="match status" value="1"/>
</dbReference>
<gene>
    <name evidence="4" type="ORF">GCM10007140_33190</name>
</gene>
<feature type="site" description="Transition state stabilizer" evidence="3">
    <location>
        <position position="151"/>
    </location>
</feature>
<feature type="binding site" description="via carbamate group" evidence="1">
    <location>
        <position position="149"/>
    </location>
    <ligand>
        <name>Zn(2+)</name>
        <dbReference type="ChEBI" id="CHEBI:29105"/>
        <label>1</label>
    </ligand>
</feature>
<evidence type="ECO:0000313" key="5">
    <source>
        <dbReference type="Proteomes" id="UP000605259"/>
    </source>
</evidence>